<keyword evidence="6" id="KW-0328">Glycosyltransferase</keyword>
<keyword evidence="12" id="KW-0472">Membrane</keyword>
<proteinExistence type="inferred from homology"/>
<feature type="transmembrane region" description="Helical" evidence="12">
    <location>
        <begin position="44"/>
        <end position="61"/>
    </location>
</feature>
<keyword evidence="12" id="KW-1133">Transmembrane helix</keyword>
<sequence length="1022" mass="115894">MSVSQNQKPRTEPTLHAKPMLQRMTFDNVREPPYVAPAQPPVRYLPWLLLIFFIVLVLAIYQESRNHFYQSAFWHWYSNKLTYQVKDSATEQIHYPAAGPFDQRFGYSRLPVWIEKLQQSGFRLTAQTEFSPALMQYARLGFYPPYTEKQSAGLLVNSCQQQTLYSHQAPAMQFDDLTKVAPLIIQSLLFVEDRTLLTPEHVQANPVLNLPRLGAAVWSQLQRAAGIPAAAAGGSTLATQLEKYRHSPQGFTSDVADKFRQLVSASVRAYQQSPDTSMVRQRIVLDYINTVPLAATPAYGEVNGMAEGLYAWFGAEPLKVSRLLQQGPPYSEQQGLALKQIMALIIAQRRPSYYLLQGRNELEQLSNRHLSLMQQQGLVPSALAAKAIQQPLHFNGKAAPAAQSGEDFKASTMVRNRVSQLLEQSLYQLDRLDMTAQTTLHLQLQQDISQHLRALSRYDEAEKAGLFADRLLQSGQQNKVKYSFTLYQRTENGNKVRVQTDNTDQPFDMNDASKLELGSTAKLRVLVTYLEIIAELHRLYAEEDTDTLQFVNIAPQDHLTSWVISYLTEHPNTRLDALLQAALDRRYSADPKESFYTGGGLHTFNNFRKEENSMTPSIAEALQQSINLPFVRLLQDIVNYSIYHGENSSYQLLADDDNPRRDQYLRRFADREGTTFIRRFWQKYKDSTAEQRMQLYVGSSRQTPERLAVAYLYINPTSTPAKLDATLRAQFGNEVTEADSLKLYDKYQPGAFNLPDRAYLSRSHPLELWLLAYLQQYPQANLQQAITDSADVRQEVYQWLFKTRFRSARDNRIRNMLEIEAFWDLHQRWQRLGYPFDYLVPSLATALGSSGDRPAALAELIGIIINDGKRLPVFRVEKLAFASGTPYETHFDRTSPQAHQVLEPEVAAAVRSALQQVVSVGTGRRLHTAYNSANVIIGGKTGTGDNRLVQLNAKGQHVSSKALNRTATFAFYLGYQHFGVLTAYVPDAEAEQFSFTSALPLQVMNSLAPVLQPYLDNGNWCH</sequence>
<dbReference type="PANTHER" id="PTHR32282:SF24">
    <property type="entry name" value="GLYCOSYL TRANSFERASE FAMILY 51 DOMAIN-CONTAINING PROTEIN"/>
    <property type="match status" value="1"/>
</dbReference>
<evidence type="ECO:0000256" key="8">
    <source>
        <dbReference type="ARBA" id="ARBA00022801"/>
    </source>
</evidence>
<dbReference type="InterPro" id="IPR001264">
    <property type="entry name" value="Glyco_trans_51"/>
</dbReference>
<dbReference type="InterPro" id="IPR023346">
    <property type="entry name" value="Lysozyme-like_dom_sf"/>
</dbReference>
<dbReference type="EC" id="2.4.99.28" evidence="10"/>
<comment type="pathway">
    <text evidence="1">Cell wall biogenesis; peptidoglycan biosynthesis.</text>
</comment>
<comment type="catalytic activity">
    <reaction evidence="11">
        <text>[GlcNAc-(1-&gt;4)-Mur2Ac(oyl-L-Ala-gamma-D-Glu-L-Lys-D-Ala-D-Ala)](n)-di-trans,octa-cis-undecaprenyl diphosphate + beta-D-GlcNAc-(1-&gt;4)-Mur2Ac(oyl-L-Ala-gamma-D-Glu-L-Lys-D-Ala-D-Ala)-di-trans,octa-cis-undecaprenyl diphosphate = [GlcNAc-(1-&gt;4)-Mur2Ac(oyl-L-Ala-gamma-D-Glu-L-Lys-D-Ala-D-Ala)](n+1)-di-trans,octa-cis-undecaprenyl diphosphate + di-trans,octa-cis-undecaprenyl diphosphate + H(+)</text>
        <dbReference type="Rhea" id="RHEA:23708"/>
        <dbReference type="Rhea" id="RHEA-COMP:9602"/>
        <dbReference type="Rhea" id="RHEA-COMP:9603"/>
        <dbReference type="ChEBI" id="CHEBI:15378"/>
        <dbReference type="ChEBI" id="CHEBI:58405"/>
        <dbReference type="ChEBI" id="CHEBI:60033"/>
        <dbReference type="ChEBI" id="CHEBI:78435"/>
        <dbReference type="EC" id="2.4.99.28"/>
    </reaction>
</comment>
<dbReference type="Gene3D" id="3.40.710.10">
    <property type="entry name" value="DD-peptidase/beta-lactamase superfamily"/>
    <property type="match status" value="1"/>
</dbReference>
<accession>A0ABP3NW89</accession>
<evidence type="ECO:0000259" key="13">
    <source>
        <dbReference type="Pfam" id="PF00905"/>
    </source>
</evidence>
<dbReference type="Pfam" id="PF00905">
    <property type="entry name" value="Transpeptidase"/>
    <property type="match status" value="1"/>
</dbReference>
<dbReference type="InterPro" id="IPR001460">
    <property type="entry name" value="PCN-bd_Tpept"/>
</dbReference>
<evidence type="ECO:0000256" key="2">
    <source>
        <dbReference type="ARBA" id="ARBA00007090"/>
    </source>
</evidence>
<evidence type="ECO:0000259" key="14">
    <source>
        <dbReference type="Pfam" id="PF00912"/>
    </source>
</evidence>
<evidence type="ECO:0000256" key="3">
    <source>
        <dbReference type="ARBA" id="ARBA00007739"/>
    </source>
</evidence>
<dbReference type="SUPFAM" id="SSF53955">
    <property type="entry name" value="Lysozyme-like"/>
    <property type="match status" value="1"/>
</dbReference>
<keyword evidence="9" id="KW-0511">Multifunctional enzyme</keyword>
<dbReference type="Gene3D" id="1.10.3810.10">
    <property type="entry name" value="Biosynthetic peptidoglycan transglycosylase-like"/>
    <property type="match status" value="1"/>
</dbReference>
<evidence type="ECO:0000256" key="7">
    <source>
        <dbReference type="ARBA" id="ARBA00022679"/>
    </source>
</evidence>
<comment type="similarity">
    <text evidence="2">In the C-terminal section; belongs to the transpeptidase family.</text>
</comment>
<evidence type="ECO:0000256" key="11">
    <source>
        <dbReference type="ARBA" id="ARBA00049902"/>
    </source>
</evidence>
<dbReference type="InterPro" id="IPR036950">
    <property type="entry name" value="PBP_transglycosylase"/>
</dbReference>
<feature type="domain" description="Glycosyl transferase family 51" evidence="14">
    <location>
        <begin position="173"/>
        <end position="370"/>
    </location>
</feature>
<evidence type="ECO:0000313" key="15">
    <source>
        <dbReference type="EMBL" id="GAA0553784.1"/>
    </source>
</evidence>
<dbReference type="PANTHER" id="PTHR32282">
    <property type="entry name" value="BINDING PROTEIN TRANSPEPTIDASE, PUTATIVE-RELATED"/>
    <property type="match status" value="1"/>
</dbReference>
<evidence type="ECO:0000256" key="1">
    <source>
        <dbReference type="ARBA" id="ARBA00004752"/>
    </source>
</evidence>
<keyword evidence="5" id="KW-0645">Protease</keyword>
<organism evidence="15 16">
    <name type="scientific">Rheinheimera aquimaris</name>
    <dbReference type="NCBI Taxonomy" id="412437"/>
    <lineage>
        <taxon>Bacteria</taxon>
        <taxon>Pseudomonadati</taxon>
        <taxon>Pseudomonadota</taxon>
        <taxon>Gammaproteobacteria</taxon>
        <taxon>Chromatiales</taxon>
        <taxon>Chromatiaceae</taxon>
        <taxon>Rheinheimera</taxon>
    </lineage>
</organism>
<comment type="similarity">
    <text evidence="3">In the N-terminal section; belongs to the glycosyltransferase 51 family.</text>
</comment>
<evidence type="ECO:0000256" key="9">
    <source>
        <dbReference type="ARBA" id="ARBA00023268"/>
    </source>
</evidence>
<dbReference type="SUPFAM" id="SSF56601">
    <property type="entry name" value="beta-lactamase/transpeptidase-like"/>
    <property type="match status" value="3"/>
</dbReference>
<reference evidence="16" key="1">
    <citation type="journal article" date="2019" name="Int. J. Syst. Evol. Microbiol.">
        <title>The Global Catalogue of Microorganisms (GCM) 10K type strain sequencing project: providing services to taxonomists for standard genome sequencing and annotation.</title>
        <authorList>
            <consortium name="The Broad Institute Genomics Platform"/>
            <consortium name="The Broad Institute Genome Sequencing Center for Infectious Disease"/>
            <person name="Wu L."/>
            <person name="Ma J."/>
        </authorList>
    </citation>
    <scope>NUCLEOTIDE SEQUENCE [LARGE SCALE GENOMIC DNA]</scope>
    <source>
        <strain evidence="16">JCM 14331</strain>
    </source>
</reference>
<keyword evidence="7" id="KW-0808">Transferase</keyword>
<dbReference type="InterPro" id="IPR050396">
    <property type="entry name" value="Glycosyltr_51/Transpeptidase"/>
</dbReference>
<keyword evidence="8" id="KW-0378">Hydrolase</keyword>
<comment type="caution">
    <text evidence="15">The sequence shown here is derived from an EMBL/GenBank/DDBJ whole genome shotgun (WGS) entry which is preliminary data.</text>
</comment>
<feature type="domain" description="Penicillin-binding protein transpeptidase" evidence="13">
    <location>
        <begin position="854"/>
        <end position="945"/>
    </location>
</feature>
<keyword evidence="12" id="KW-0812">Transmembrane</keyword>
<evidence type="ECO:0000256" key="10">
    <source>
        <dbReference type="ARBA" id="ARBA00044770"/>
    </source>
</evidence>
<dbReference type="Proteomes" id="UP001501169">
    <property type="component" value="Unassembled WGS sequence"/>
</dbReference>
<name>A0ABP3NW89_9GAMM</name>
<dbReference type="RefSeq" id="WP_226767038.1">
    <property type="nucleotide sequence ID" value="NZ_BAAAEO010000003.1"/>
</dbReference>
<evidence type="ECO:0000256" key="5">
    <source>
        <dbReference type="ARBA" id="ARBA00022670"/>
    </source>
</evidence>
<gene>
    <name evidence="15" type="ORF">GCM10009098_21940</name>
</gene>
<dbReference type="InterPro" id="IPR012338">
    <property type="entry name" value="Beta-lactam/transpept-like"/>
</dbReference>
<evidence type="ECO:0000256" key="12">
    <source>
        <dbReference type="SAM" id="Phobius"/>
    </source>
</evidence>
<protein>
    <recommendedName>
        <fullName evidence="10">peptidoglycan glycosyltransferase</fullName>
        <ecNumber evidence="10">2.4.99.28</ecNumber>
    </recommendedName>
</protein>
<dbReference type="Pfam" id="PF00912">
    <property type="entry name" value="Transgly"/>
    <property type="match status" value="1"/>
</dbReference>
<evidence type="ECO:0000313" key="16">
    <source>
        <dbReference type="Proteomes" id="UP001501169"/>
    </source>
</evidence>
<evidence type="ECO:0000256" key="4">
    <source>
        <dbReference type="ARBA" id="ARBA00022645"/>
    </source>
</evidence>
<dbReference type="EMBL" id="BAAAEO010000003">
    <property type="protein sequence ID" value="GAA0553784.1"/>
    <property type="molecule type" value="Genomic_DNA"/>
</dbReference>
<keyword evidence="4" id="KW-0121">Carboxypeptidase</keyword>
<keyword evidence="16" id="KW-1185">Reference proteome</keyword>
<evidence type="ECO:0000256" key="6">
    <source>
        <dbReference type="ARBA" id="ARBA00022676"/>
    </source>
</evidence>